<dbReference type="AlphaFoldDB" id="A0A2U2NAX5"/>
<comment type="caution">
    <text evidence="5">The sequence shown here is derived from an EMBL/GenBank/DDBJ whole genome shotgun (WGS) entry which is preliminary data.</text>
</comment>
<dbReference type="SUPFAM" id="SSF51735">
    <property type="entry name" value="NAD(P)-binding Rossmann-fold domains"/>
    <property type="match status" value="1"/>
</dbReference>
<feature type="domain" description="Ketoreductase" evidence="4">
    <location>
        <begin position="16"/>
        <end position="186"/>
    </location>
</feature>
<dbReference type="PANTHER" id="PTHR42760">
    <property type="entry name" value="SHORT-CHAIN DEHYDROGENASES/REDUCTASES FAMILY MEMBER"/>
    <property type="match status" value="1"/>
</dbReference>
<evidence type="ECO:0000256" key="1">
    <source>
        <dbReference type="ARBA" id="ARBA00006484"/>
    </source>
</evidence>
<feature type="region of interest" description="Disordered" evidence="3">
    <location>
        <begin position="282"/>
        <end position="311"/>
    </location>
</feature>
<dbReference type="GO" id="GO:0016616">
    <property type="term" value="F:oxidoreductase activity, acting on the CH-OH group of donors, NAD or NADP as acceptor"/>
    <property type="evidence" value="ECO:0007669"/>
    <property type="project" value="TreeGrafter"/>
</dbReference>
<sequence length="311" mass="32734">MVDGHKDNGWLGLAGDVCVVTGAVGGMGTAIAAELAHAGARLALVDISEEHTAAYAAQLAAEYGVEARGYGCDVSDADDVEIVKNRIVADFGTVDVLVNTVGILRFAPLEDLPLSDWKDVINVNLTGAFILSQAFGKVMLEHRAGRIVHISTVASHSPETFSGAYSCAKAGLGMLSKMIAAEWGPFGIRSNCVCPCFVKTPMSASFYADPKVTEERERLIASRRIGEVQDIANAVAFLASKRSDFVNGDEVSVDGGFHLMMGDLTPKPGGRRQFAINSLKQRGLLPEGGPEINPDAGPESGPETNTEGAQA</sequence>
<dbReference type="GO" id="GO:0030497">
    <property type="term" value="P:fatty acid elongation"/>
    <property type="evidence" value="ECO:0007669"/>
    <property type="project" value="TreeGrafter"/>
</dbReference>
<dbReference type="PRINTS" id="PR00081">
    <property type="entry name" value="GDHRDH"/>
</dbReference>
<dbReference type="EMBL" id="QFFM01000006">
    <property type="protein sequence ID" value="PWG66306.1"/>
    <property type="molecule type" value="Genomic_DNA"/>
</dbReference>
<dbReference type="PANTHER" id="PTHR42760:SF123">
    <property type="entry name" value="OXIDOREDUCTASE"/>
    <property type="match status" value="1"/>
</dbReference>
<dbReference type="RefSeq" id="WP_109056559.1">
    <property type="nucleotide sequence ID" value="NZ_QFFM01000006.1"/>
</dbReference>
<gene>
    <name evidence="5" type="ORF">DF196_03755</name>
</gene>
<comment type="similarity">
    <text evidence="1">Belongs to the short-chain dehydrogenases/reductases (SDR) family.</text>
</comment>
<dbReference type="PRINTS" id="PR00080">
    <property type="entry name" value="SDRFAMILY"/>
</dbReference>
<dbReference type="InterPro" id="IPR036291">
    <property type="entry name" value="NAD(P)-bd_dom_sf"/>
</dbReference>
<name>A0A2U2NAX5_9BIFI</name>
<evidence type="ECO:0000313" key="6">
    <source>
        <dbReference type="Proteomes" id="UP000245876"/>
    </source>
</evidence>
<evidence type="ECO:0000259" key="4">
    <source>
        <dbReference type="SMART" id="SM00822"/>
    </source>
</evidence>
<reference evidence="5 6" key="1">
    <citation type="journal article" date="2018" name="Int. J. Syst. Evol. Microbiol.">
        <title>Bifidobacterium callitrichidarum sp. nov. from the faeces of the emperor tamarin (Saguinus imperator).</title>
        <authorList>
            <person name="Modesto M."/>
            <person name="Michelini S."/>
            <person name="Sansosti M.C."/>
            <person name="De Filippo C."/>
            <person name="Cavalieri D."/>
            <person name="Qvirist L."/>
            <person name="Andlid T."/>
            <person name="Spiezio C."/>
            <person name="Sandri C."/>
            <person name="Pascarelli S."/>
            <person name="Sgorbati B."/>
            <person name="Mattarelli P."/>
        </authorList>
    </citation>
    <scope>NUCLEOTIDE SEQUENCE [LARGE SCALE GENOMIC DNA]</scope>
    <source>
        <strain evidence="5 6">TRI 5</strain>
    </source>
</reference>
<evidence type="ECO:0000256" key="3">
    <source>
        <dbReference type="SAM" id="MobiDB-lite"/>
    </source>
</evidence>
<evidence type="ECO:0000256" key="2">
    <source>
        <dbReference type="ARBA" id="ARBA00023002"/>
    </source>
</evidence>
<keyword evidence="6" id="KW-1185">Reference proteome</keyword>
<dbReference type="OrthoDB" id="3189729at2"/>
<evidence type="ECO:0000313" key="5">
    <source>
        <dbReference type="EMBL" id="PWG66306.1"/>
    </source>
</evidence>
<dbReference type="Gene3D" id="3.40.50.720">
    <property type="entry name" value="NAD(P)-binding Rossmann-like Domain"/>
    <property type="match status" value="1"/>
</dbReference>
<feature type="compositionally biased region" description="Polar residues" evidence="3">
    <location>
        <begin position="302"/>
        <end position="311"/>
    </location>
</feature>
<dbReference type="SMART" id="SM00822">
    <property type="entry name" value="PKS_KR"/>
    <property type="match status" value="1"/>
</dbReference>
<protein>
    <submittedName>
        <fullName evidence="5">2-deoxy-D-gluconate 3-dehydrogenase</fullName>
    </submittedName>
</protein>
<dbReference type="InterPro" id="IPR002347">
    <property type="entry name" value="SDR_fam"/>
</dbReference>
<dbReference type="InterPro" id="IPR057326">
    <property type="entry name" value="KR_dom"/>
</dbReference>
<dbReference type="FunFam" id="3.40.50.720:FF:000084">
    <property type="entry name" value="Short-chain dehydrogenase reductase"/>
    <property type="match status" value="1"/>
</dbReference>
<dbReference type="Proteomes" id="UP000245876">
    <property type="component" value="Unassembled WGS sequence"/>
</dbReference>
<accession>A0A2U2NAX5</accession>
<dbReference type="Pfam" id="PF13561">
    <property type="entry name" value="adh_short_C2"/>
    <property type="match status" value="1"/>
</dbReference>
<organism evidence="5 6">
    <name type="scientific">Bifidobacterium callitrichidarum</name>
    <dbReference type="NCBI Taxonomy" id="2052941"/>
    <lineage>
        <taxon>Bacteria</taxon>
        <taxon>Bacillati</taxon>
        <taxon>Actinomycetota</taxon>
        <taxon>Actinomycetes</taxon>
        <taxon>Bifidobacteriales</taxon>
        <taxon>Bifidobacteriaceae</taxon>
        <taxon>Bifidobacterium</taxon>
    </lineage>
</organism>
<keyword evidence="2" id="KW-0560">Oxidoreductase</keyword>
<proteinExistence type="inferred from homology"/>